<dbReference type="EMBL" id="BAABAV010000003">
    <property type="protein sequence ID" value="GAA4270644.1"/>
    <property type="molecule type" value="Genomic_DNA"/>
</dbReference>
<name>A0ABP8EEY3_9FLAO</name>
<reference evidence="2" key="1">
    <citation type="journal article" date="2019" name="Int. J. Syst. Evol. Microbiol.">
        <title>The Global Catalogue of Microorganisms (GCM) 10K type strain sequencing project: providing services to taxonomists for standard genome sequencing and annotation.</title>
        <authorList>
            <consortium name="The Broad Institute Genomics Platform"/>
            <consortium name="The Broad Institute Genome Sequencing Center for Infectious Disease"/>
            <person name="Wu L."/>
            <person name="Ma J."/>
        </authorList>
    </citation>
    <scope>NUCLEOTIDE SEQUENCE [LARGE SCALE GENOMIC DNA]</scope>
    <source>
        <strain evidence="2">JCM 17452</strain>
    </source>
</reference>
<evidence type="ECO:0000313" key="2">
    <source>
        <dbReference type="Proteomes" id="UP001500027"/>
    </source>
</evidence>
<evidence type="ECO:0000313" key="1">
    <source>
        <dbReference type="EMBL" id="GAA4270644.1"/>
    </source>
</evidence>
<gene>
    <name evidence="1" type="ORF">GCM10022257_27450</name>
</gene>
<dbReference type="Proteomes" id="UP001500027">
    <property type="component" value="Unassembled WGS sequence"/>
</dbReference>
<dbReference type="SUPFAM" id="SSF52317">
    <property type="entry name" value="Class I glutamine amidotransferase-like"/>
    <property type="match status" value="1"/>
</dbReference>
<dbReference type="Gene3D" id="3.40.50.880">
    <property type="match status" value="1"/>
</dbReference>
<keyword evidence="2" id="KW-1185">Reference proteome</keyword>
<dbReference type="InterPro" id="IPR029062">
    <property type="entry name" value="Class_I_gatase-like"/>
</dbReference>
<protein>
    <submittedName>
        <fullName evidence="1">Uncharacterized protein</fullName>
    </submittedName>
</protein>
<comment type="caution">
    <text evidence="1">The sequence shown here is derived from an EMBL/GenBank/DDBJ whole genome shotgun (WGS) entry which is preliminary data.</text>
</comment>
<proteinExistence type="predicted"/>
<sequence>MLTFRGATFKQIDFMLSEVAVSRKVVTGQNPFSTTKSAEAVIETLGLTPVKRKLYSDEKSVCLINYIDF</sequence>
<accession>A0ABP8EEY3</accession>
<organism evidence="1 2">
    <name type="scientific">Hyunsoonleella aestuarii</name>
    <dbReference type="NCBI Taxonomy" id="912802"/>
    <lineage>
        <taxon>Bacteria</taxon>
        <taxon>Pseudomonadati</taxon>
        <taxon>Bacteroidota</taxon>
        <taxon>Flavobacteriia</taxon>
        <taxon>Flavobacteriales</taxon>
        <taxon>Flavobacteriaceae</taxon>
    </lineage>
</organism>